<organism evidence="2 3">
    <name type="scientific">Nemorincola caseinilytica</name>
    <dbReference type="NCBI Taxonomy" id="2054315"/>
    <lineage>
        <taxon>Bacteria</taxon>
        <taxon>Pseudomonadati</taxon>
        <taxon>Bacteroidota</taxon>
        <taxon>Chitinophagia</taxon>
        <taxon>Chitinophagales</taxon>
        <taxon>Chitinophagaceae</taxon>
        <taxon>Nemorincola</taxon>
    </lineage>
</organism>
<dbReference type="EMBL" id="BAABFA010000008">
    <property type="protein sequence ID" value="GAA4463443.1"/>
    <property type="molecule type" value="Genomic_DNA"/>
</dbReference>
<feature type="transmembrane region" description="Helical" evidence="1">
    <location>
        <begin position="66"/>
        <end position="85"/>
    </location>
</feature>
<name>A0ABP8NC63_9BACT</name>
<gene>
    <name evidence="2" type="ORF">GCM10023093_11910</name>
</gene>
<keyword evidence="1" id="KW-0472">Membrane</keyword>
<evidence type="ECO:0000313" key="2">
    <source>
        <dbReference type="EMBL" id="GAA4463443.1"/>
    </source>
</evidence>
<protein>
    <recommendedName>
        <fullName evidence="4">Type II toxin-antitoxin system RelE/ParE family toxin</fullName>
    </recommendedName>
</protein>
<keyword evidence="1" id="KW-0812">Transmembrane</keyword>
<sequence>MSYNIEVRPLAALEIIEAYDWYESQRRGLGHTFLTDLETFYDSLLVNPFTHSYYKNNVRQGILHKFPYTVVYEVFGNAIVVYSVFMDRRDPEKKRTG</sequence>
<evidence type="ECO:0000313" key="3">
    <source>
        <dbReference type="Proteomes" id="UP001500067"/>
    </source>
</evidence>
<keyword evidence="1" id="KW-1133">Transmembrane helix</keyword>
<proteinExistence type="predicted"/>
<evidence type="ECO:0000256" key="1">
    <source>
        <dbReference type="SAM" id="Phobius"/>
    </source>
</evidence>
<accession>A0ABP8NC63</accession>
<keyword evidence="3" id="KW-1185">Reference proteome</keyword>
<dbReference type="Proteomes" id="UP001500067">
    <property type="component" value="Unassembled WGS sequence"/>
</dbReference>
<dbReference type="Gene3D" id="3.30.2310.20">
    <property type="entry name" value="RelE-like"/>
    <property type="match status" value="1"/>
</dbReference>
<evidence type="ECO:0008006" key="4">
    <source>
        <dbReference type="Google" id="ProtNLM"/>
    </source>
</evidence>
<dbReference type="InterPro" id="IPR035093">
    <property type="entry name" value="RelE/ParE_toxin_dom_sf"/>
</dbReference>
<comment type="caution">
    <text evidence="2">The sequence shown here is derived from an EMBL/GenBank/DDBJ whole genome shotgun (WGS) entry which is preliminary data.</text>
</comment>
<reference evidence="3" key="1">
    <citation type="journal article" date="2019" name="Int. J. Syst. Evol. Microbiol.">
        <title>The Global Catalogue of Microorganisms (GCM) 10K type strain sequencing project: providing services to taxonomists for standard genome sequencing and annotation.</title>
        <authorList>
            <consortium name="The Broad Institute Genomics Platform"/>
            <consortium name="The Broad Institute Genome Sequencing Center for Infectious Disease"/>
            <person name="Wu L."/>
            <person name="Ma J."/>
        </authorList>
    </citation>
    <scope>NUCLEOTIDE SEQUENCE [LARGE SCALE GENOMIC DNA]</scope>
    <source>
        <strain evidence="3">JCM 32105</strain>
    </source>
</reference>